<protein>
    <submittedName>
        <fullName evidence="1">Uncharacterized protein</fullName>
    </submittedName>
</protein>
<reference evidence="1" key="1">
    <citation type="submission" date="2020-08" db="EMBL/GenBank/DDBJ databases">
        <title>Bridging the membrane lipid divide: bacteria of the FCB group superphylum have the potential to synthesize archaeal ether lipids.</title>
        <authorList>
            <person name="Villanueva L."/>
            <person name="von Meijenfeldt F.A.B."/>
            <person name="Westbye A.B."/>
            <person name="Yadav S."/>
            <person name="Hopmans E.C."/>
            <person name="Dutilh B.E."/>
            <person name="Sinninghe Damste J.S."/>
        </authorList>
    </citation>
    <scope>NUCLEOTIDE SEQUENCE</scope>
    <source>
        <strain evidence="1">NIOZ-UU159</strain>
    </source>
</reference>
<proteinExistence type="predicted"/>
<sequence>MNYNILLLILVIILIILLLNFYCKETFVSGTTLITDNQKNVAGSLFVSSDSMADLIDNIKKTNKIDGSIVGINKSLTVILDPYINYYVLKNNAMTKKYVPGIFVCISTIKLGINKCIWNLNKKVIAYVSMTDYLFIQAFIKAYRQDISNINVIKITAEDLKSKDKKFDYLFTYVVLDSNYMYYLKEQNYFINGFNDVDIYRIKAFYPFIEENYSNIRQYFNKNLNDNTYDVYLSNKTSLIPTMSLDVVSSVENFITRLKMPEDYLEAVDRKNEKGNNTGNYGCYGNDKITNKFECDSLYNYDGTAKKYYSKWDKKCTKNEECPYYKSNKNYPNNRGGCKDGYCEFPVGVKRIGFKKYKDTDVNRPLCYNCSDTTNYDCCANIEDDNGNNDYVFENDFNDRIDNNLRTIISSLNYRVS</sequence>
<organism evidence="1">
    <name type="scientific">Virus NIOZ-UU159</name>
    <dbReference type="NCBI Taxonomy" id="2763270"/>
    <lineage>
        <taxon>Viruses</taxon>
    </lineage>
</organism>
<evidence type="ECO:0000313" key="1">
    <source>
        <dbReference type="EMBL" id="QPI16779.1"/>
    </source>
</evidence>
<gene>
    <name evidence="1" type="ORF">NIOZUU159_00274</name>
</gene>
<name>A0A7S9XFY7_9VIRU</name>
<dbReference type="EMBL" id="MW030603">
    <property type="protein sequence ID" value="QPI16779.1"/>
    <property type="molecule type" value="Genomic_DNA"/>
</dbReference>
<accession>A0A7S9XFY7</accession>